<dbReference type="AlphaFoldDB" id="A0A561ENB7"/>
<protein>
    <submittedName>
        <fullName evidence="1">Uncharacterized protein</fullName>
    </submittedName>
</protein>
<dbReference type="Proteomes" id="UP000318416">
    <property type="component" value="Unassembled WGS sequence"/>
</dbReference>
<dbReference type="RefSeq" id="WP_145789667.1">
    <property type="nucleotide sequence ID" value="NZ_BAAABR010000089.1"/>
</dbReference>
<sequence length="149" mass="16147">MTYRRLKGQTKPLGIAWDDTTRLWFWDCRICPGIPTVGHASTQAAALTAALGHAKASARHQSPVCRCDEPDADPYECEAGDCTGYFSELNPHGSSRPVDVPSAKVSRTCPVCGWRTSVWHVDDGSAEAELHGHVTRAHHGSYEKASTSA</sequence>
<evidence type="ECO:0000313" key="2">
    <source>
        <dbReference type="Proteomes" id="UP000318416"/>
    </source>
</evidence>
<dbReference type="OrthoDB" id="5125973at2"/>
<keyword evidence="2" id="KW-1185">Reference proteome</keyword>
<comment type="caution">
    <text evidence="1">The sequence shown here is derived from an EMBL/GenBank/DDBJ whole genome shotgun (WGS) entry which is preliminary data.</text>
</comment>
<proteinExistence type="predicted"/>
<dbReference type="EMBL" id="VIVR01000001">
    <property type="protein sequence ID" value="TWE17100.1"/>
    <property type="molecule type" value="Genomic_DNA"/>
</dbReference>
<accession>A0A561ENB7</accession>
<evidence type="ECO:0000313" key="1">
    <source>
        <dbReference type="EMBL" id="TWE17100.1"/>
    </source>
</evidence>
<gene>
    <name evidence="1" type="ORF">FB465_2105</name>
</gene>
<organism evidence="1 2">
    <name type="scientific">Kitasatospora atroaurantiaca</name>
    <dbReference type="NCBI Taxonomy" id="285545"/>
    <lineage>
        <taxon>Bacteria</taxon>
        <taxon>Bacillati</taxon>
        <taxon>Actinomycetota</taxon>
        <taxon>Actinomycetes</taxon>
        <taxon>Kitasatosporales</taxon>
        <taxon>Streptomycetaceae</taxon>
        <taxon>Kitasatospora</taxon>
    </lineage>
</organism>
<name>A0A561ENB7_9ACTN</name>
<reference evidence="1 2" key="1">
    <citation type="submission" date="2019-06" db="EMBL/GenBank/DDBJ databases">
        <title>Sequencing the genomes of 1000 actinobacteria strains.</title>
        <authorList>
            <person name="Klenk H.-P."/>
        </authorList>
    </citation>
    <scope>NUCLEOTIDE SEQUENCE [LARGE SCALE GENOMIC DNA]</scope>
    <source>
        <strain evidence="1 2">DSM 41649</strain>
    </source>
</reference>